<gene>
    <name evidence="1" type="ORF">CCMP2556_LOCUS28375</name>
    <name evidence="2" type="ORF">CCMP2556_LOCUS28411</name>
</gene>
<accession>A0ABP0N151</accession>
<dbReference type="Proteomes" id="UP001642484">
    <property type="component" value="Unassembled WGS sequence"/>
</dbReference>
<reference evidence="1 3" key="1">
    <citation type="submission" date="2024-02" db="EMBL/GenBank/DDBJ databases">
        <authorList>
            <person name="Chen Y."/>
            <person name="Shah S."/>
            <person name="Dougan E. K."/>
            <person name="Thang M."/>
            <person name="Chan C."/>
        </authorList>
    </citation>
    <scope>NUCLEOTIDE SEQUENCE [LARGE SCALE GENOMIC DNA]</scope>
</reference>
<evidence type="ECO:0000313" key="1">
    <source>
        <dbReference type="EMBL" id="CAK9057507.1"/>
    </source>
</evidence>
<dbReference type="EMBL" id="CAXAMN010021275">
    <property type="protein sequence ID" value="CAK9057507.1"/>
    <property type="molecule type" value="Genomic_DNA"/>
</dbReference>
<evidence type="ECO:0000313" key="2">
    <source>
        <dbReference type="EMBL" id="CAK9057582.1"/>
    </source>
</evidence>
<proteinExistence type="predicted"/>
<sequence length="102" mass="11332">MFFPFDADNVTLKHRLQALPWTKAPRLFGISQNANGTCVHMPCGGGNQRLGVRVRRVRVRSSFRRPQVRRVTRVRGVTGSLASNVIGSSESEHPKVVLVPLV</sequence>
<protein>
    <submittedName>
        <fullName evidence="1">Uncharacterized protein</fullName>
    </submittedName>
</protein>
<evidence type="ECO:0000313" key="3">
    <source>
        <dbReference type="Proteomes" id="UP001642484"/>
    </source>
</evidence>
<dbReference type="EMBL" id="CAXAMN010021286">
    <property type="protein sequence ID" value="CAK9057582.1"/>
    <property type="molecule type" value="Genomic_DNA"/>
</dbReference>
<organism evidence="1 3">
    <name type="scientific">Durusdinium trenchii</name>
    <dbReference type="NCBI Taxonomy" id="1381693"/>
    <lineage>
        <taxon>Eukaryota</taxon>
        <taxon>Sar</taxon>
        <taxon>Alveolata</taxon>
        <taxon>Dinophyceae</taxon>
        <taxon>Suessiales</taxon>
        <taxon>Symbiodiniaceae</taxon>
        <taxon>Durusdinium</taxon>
    </lineage>
</organism>
<comment type="caution">
    <text evidence="1">The sequence shown here is derived from an EMBL/GenBank/DDBJ whole genome shotgun (WGS) entry which is preliminary data.</text>
</comment>
<name>A0ABP0N151_9DINO</name>
<keyword evidence="3" id="KW-1185">Reference proteome</keyword>